<dbReference type="AlphaFoldDB" id="A0A1I2L365"/>
<dbReference type="STRING" id="35752.SAMN05421541_119137"/>
<dbReference type="RefSeq" id="WP_093621106.1">
    <property type="nucleotide sequence ID" value="NZ_BOMT01000073.1"/>
</dbReference>
<organism evidence="2 3">
    <name type="scientific">Actinoplanes philippinensis</name>
    <dbReference type="NCBI Taxonomy" id="35752"/>
    <lineage>
        <taxon>Bacteria</taxon>
        <taxon>Bacillati</taxon>
        <taxon>Actinomycetota</taxon>
        <taxon>Actinomycetes</taxon>
        <taxon>Micromonosporales</taxon>
        <taxon>Micromonosporaceae</taxon>
        <taxon>Actinoplanes</taxon>
    </lineage>
</organism>
<evidence type="ECO:0000313" key="2">
    <source>
        <dbReference type="EMBL" id="SFF72969.1"/>
    </source>
</evidence>
<dbReference type="InterPro" id="IPR002645">
    <property type="entry name" value="STAS_dom"/>
</dbReference>
<dbReference type="PROSITE" id="PS50801">
    <property type="entry name" value="STAS"/>
    <property type="match status" value="1"/>
</dbReference>
<dbReference type="InterPro" id="IPR036513">
    <property type="entry name" value="STAS_dom_sf"/>
</dbReference>
<dbReference type="Gene3D" id="3.30.750.24">
    <property type="entry name" value="STAS domain"/>
    <property type="match status" value="1"/>
</dbReference>
<name>A0A1I2L365_9ACTN</name>
<dbReference type="EMBL" id="FONV01000019">
    <property type="protein sequence ID" value="SFF72969.1"/>
    <property type="molecule type" value="Genomic_DNA"/>
</dbReference>
<proteinExistence type="predicted"/>
<accession>A0A1I2L365</accession>
<gene>
    <name evidence="2" type="ORF">SAMN05421541_119137</name>
</gene>
<evidence type="ECO:0000259" key="1">
    <source>
        <dbReference type="PROSITE" id="PS50801"/>
    </source>
</evidence>
<keyword evidence="3" id="KW-1185">Reference proteome</keyword>
<protein>
    <recommendedName>
        <fullName evidence="1">STAS domain-containing protein</fullName>
    </recommendedName>
</protein>
<dbReference type="Proteomes" id="UP000199645">
    <property type="component" value="Unassembled WGS sequence"/>
</dbReference>
<feature type="domain" description="STAS" evidence="1">
    <location>
        <begin position="28"/>
        <end position="107"/>
    </location>
</feature>
<sequence>MAASTLDVTTTSDGTLVIHPRRLRADEDATELRRALVHAIRHIRPSHLVLDLADVRELDPINLGALAAACHLGDDHQVTVFVDHTSAGTALLLTAAGVPIHRIRHIL</sequence>
<dbReference type="SUPFAM" id="SSF52091">
    <property type="entry name" value="SpoIIaa-like"/>
    <property type="match status" value="1"/>
</dbReference>
<reference evidence="2 3" key="1">
    <citation type="submission" date="2016-10" db="EMBL/GenBank/DDBJ databases">
        <authorList>
            <person name="de Groot N.N."/>
        </authorList>
    </citation>
    <scope>NUCLEOTIDE SEQUENCE [LARGE SCALE GENOMIC DNA]</scope>
    <source>
        <strain evidence="2 3">DSM 43019</strain>
    </source>
</reference>
<dbReference type="OrthoDB" id="3296960at2"/>
<evidence type="ECO:0000313" key="3">
    <source>
        <dbReference type="Proteomes" id="UP000199645"/>
    </source>
</evidence>